<keyword evidence="3" id="KW-1185">Reference proteome</keyword>
<dbReference type="Proteomes" id="UP000007435">
    <property type="component" value="Chromosome"/>
</dbReference>
<dbReference type="RefSeq" id="WP_013408429.1">
    <property type="nucleotide sequence ID" value="NC_014655.1"/>
</dbReference>
<dbReference type="KEGG" id="lby:Lbys_1673"/>
<proteinExistence type="predicted"/>
<keyword evidence="1" id="KW-0472">Membrane</keyword>
<dbReference type="AlphaFoldDB" id="E4RZF6"/>
<dbReference type="STRING" id="649349.Lbys_1673"/>
<accession>E4RZF6</accession>
<dbReference type="eggNOG" id="ENOG5030U93">
    <property type="taxonomic scope" value="Bacteria"/>
</dbReference>
<reference evidence="2 3" key="2">
    <citation type="journal article" date="2011" name="Stand. Genomic Sci.">
        <title>Complete genome sequence of Leadbetterella byssophila type strain (4M15).</title>
        <authorList>
            <person name="Abt B."/>
            <person name="Teshima H."/>
            <person name="Lucas S."/>
            <person name="Lapidus A."/>
            <person name="Del Rio T.G."/>
            <person name="Nolan M."/>
            <person name="Tice H."/>
            <person name="Cheng J.F."/>
            <person name="Pitluck S."/>
            <person name="Liolios K."/>
            <person name="Pagani I."/>
            <person name="Ivanova N."/>
            <person name="Mavromatis K."/>
            <person name="Pati A."/>
            <person name="Tapia R."/>
            <person name="Han C."/>
            <person name="Goodwin L."/>
            <person name="Chen A."/>
            <person name="Palaniappan K."/>
            <person name="Land M."/>
            <person name="Hauser L."/>
            <person name="Chang Y.J."/>
            <person name="Jeffries C.D."/>
            <person name="Rohde M."/>
            <person name="Goker M."/>
            <person name="Tindall B.J."/>
            <person name="Detter J.C."/>
            <person name="Woyke T."/>
            <person name="Bristow J."/>
            <person name="Eisen J.A."/>
            <person name="Markowitz V."/>
            <person name="Hugenholtz P."/>
            <person name="Klenk H.P."/>
            <person name="Kyrpides N.C."/>
        </authorList>
    </citation>
    <scope>NUCLEOTIDE SEQUENCE [LARGE SCALE GENOMIC DNA]</scope>
    <source>
        <strain evidence="3">DSM 17132 / JCM 16389 / KACC 11308 / NBRC 106382 / 4M15</strain>
    </source>
</reference>
<organism evidence="2 3">
    <name type="scientific">Leadbetterella byssophila (strain DSM 17132 / JCM 16389 / KACC 11308 / NBRC 106382 / 4M15)</name>
    <dbReference type="NCBI Taxonomy" id="649349"/>
    <lineage>
        <taxon>Bacteria</taxon>
        <taxon>Pseudomonadati</taxon>
        <taxon>Bacteroidota</taxon>
        <taxon>Cytophagia</taxon>
        <taxon>Cytophagales</taxon>
        <taxon>Leadbetterellaceae</taxon>
        <taxon>Leadbetterella</taxon>
    </lineage>
</organism>
<evidence type="ECO:0000313" key="2">
    <source>
        <dbReference type="EMBL" id="ADQ17380.1"/>
    </source>
</evidence>
<dbReference type="HOGENOM" id="CLU_762185_0_0_10"/>
<dbReference type="OrthoDB" id="1339610at2"/>
<evidence type="ECO:0000256" key="1">
    <source>
        <dbReference type="SAM" id="Phobius"/>
    </source>
</evidence>
<gene>
    <name evidence="2" type="ordered locus">Lbys_1673</name>
</gene>
<sequence length="333" mass="40078">MDRKFLQFIPKVLLFGLPFILLALSYFIFDPFHVLKNYQHYGSNYLKTFNRNRLSTQTYLNYKDREGFDSFIFGSSRSSAFQTQDWAPYLKGGKPFHFDAFNDNISGIRGKLEFIDKNGSSIKNALIIIDPDTFSEQYDESESIVHHKDYRWTDESALSYHTRFFKAYFKKKYFISYLDLKIFNNYRPAYMDEFFKFKYYYTTPENNFLFPENIEKIKADSLTYYQDPEFYGRKQNPPMMDRQIMKHHLPDLRKIDSLFKKHGTHYKIVLGPTFDQRDYHPIDIQILNIYFGKNNVYNFTGKNYITDDIRNYYEISHYKPIAGKMILRDIYTE</sequence>
<keyword evidence="1" id="KW-1133">Transmembrane helix</keyword>
<protein>
    <submittedName>
        <fullName evidence="2">Uncharacterized protein</fullName>
    </submittedName>
</protein>
<reference key="1">
    <citation type="submission" date="2010-11" db="EMBL/GenBank/DDBJ databases">
        <title>The complete genome of Leadbetterella byssophila DSM 17132.</title>
        <authorList>
            <consortium name="US DOE Joint Genome Institute (JGI-PGF)"/>
            <person name="Lucas S."/>
            <person name="Copeland A."/>
            <person name="Lapidus A."/>
            <person name="Glavina del Rio T."/>
            <person name="Dalin E."/>
            <person name="Tice H."/>
            <person name="Bruce D."/>
            <person name="Goodwin L."/>
            <person name="Pitluck S."/>
            <person name="Kyrpides N."/>
            <person name="Mavromatis K."/>
            <person name="Ivanova N."/>
            <person name="Teshima H."/>
            <person name="Brettin T."/>
            <person name="Detter J.C."/>
            <person name="Han C."/>
            <person name="Tapia R."/>
            <person name="Land M."/>
            <person name="Hauser L."/>
            <person name="Markowitz V."/>
            <person name="Cheng J.-F."/>
            <person name="Hugenholtz P."/>
            <person name="Woyke T."/>
            <person name="Wu D."/>
            <person name="Tindall B."/>
            <person name="Pomrenke H.G."/>
            <person name="Brambilla E."/>
            <person name="Klenk H.-P."/>
            <person name="Eisen J.A."/>
        </authorList>
    </citation>
    <scope>NUCLEOTIDE SEQUENCE [LARGE SCALE GENOMIC DNA]</scope>
    <source>
        <strain>DSM 17132</strain>
    </source>
</reference>
<name>E4RZF6_LEAB4</name>
<keyword evidence="1" id="KW-0812">Transmembrane</keyword>
<evidence type="ECO:0000313" key="3">
    <source>
        <dbReference type="Proteomes" id="UP000007435"/>
    </source>
</evidence>
<dbReference type="EMBL" id="CP002305">
    <property type="protein sequence ID" value="ADQ17380.1"/>
    <property type="molecule type" value="Genomic_DNA"/>
</dbReference>
<feature type="transmembrane region" description="Helical" evidence="1">
    <location>
        <begin position="12"/>
        <end position="29"/>
    </location>
</feature>